<name>A0A521F8M5_SACCC</name>
<keyword evidence="8" id="KW-1185">Reference proteome</keyword>
<organism evidence="7 8">
    <name type="scientific">Saccharicrinis carchari</name>
    <dbReference type="NCBI Taxonomy" id="1168039"/>
    <lineage>
        <taxon>Bacteria</taxon>
        <taxon>Pseudomonadati</taxon>
        <taxon>Bacteroidota</taxon>
        <taxon>Bacteroidia</taxon>
        <taxon>Marinilabiliales</taxon>
        <taxon>Marinilabiliaceae</taxon>
        <taxon>Saccharicrinis</taxon>
    </lineage>
</organism>
<sequence length="629" mass="69613">MKIKNQLFLGFGTLILFLLVVVISILILNTKSIKYANETSTDDVPGAIHCLFILDEINDMNSNTLEYLSGEDDESIAFEENYKEFLDYYSILYKLESANAKDKANMDLIDKTVREYVQVIRDEVFAKYNPIHEVKSRKKADDLKNNEGTELIKLLAKLGHEEYNDALRSGDLNESLKDDIPGLIYYFDLQNSVTNMLFSLSEYVSGEVESKKYYTLFSEKFIKTLKALKPLERKSTEIKQLQLAENLFNTIKKEADQLFNTFNPTAKRDAIALVDKYENETFSKIEQLLDESVVAEVNEASIGLSKLVAFLKRINIIAITLTILTILLSGIVIFSIIRSIIPPLNKGLIFAQALSQGDFSDPLSIDKKNEIGILAYSLNEMMLKVKNVLEAITTSSQQVKGGAAQVSISSQVLSTGSSEQASTVEQVASSIEEVTAGVLQNQENSHKAAIITKQVETGIQEVASLSNETVEANKAISEKIDIITDIAYQTNILALNAAVEAARAGEYGKGFSVVAAEIRKLAEISKNAAEEIVSKTNMAYQISEKAENKLNKMLPELANSSLLIHEISSSGKEQSSAINQVNTAIMQLNNLAQNSASNSEELAASAEEMSSQSDFLLQTTEFFTLYKTN</sequence>
<evidence type="ECO:0000259" key="5">
    <source>
        <dbReference type="PROSITE" id="PS50111"/>
    </source>
</evidence>
<dbReference type="SMART" id="SM00283">
    <property type="entry name" value="MA"/>
    <property type="match status" value="1"/>
</dbReference>
<dbReference type="RefSeq" id="WP_142534777.1">
    <property type="nucleotide sequence ID" value="NZ_FXTB01000016.1"/>
</dbReference>
<keyword evidence="4" id="KW-0812">Transmembrane</keyword>
<dbReference type="Gene3D" id="1.10.287.950">
    <property type="entry name" value="Methyl-accepting chemotaxis protein"/>
    <property type="match status" value="1"/>
</dbReference>
<dbReference type="Pfam" id="PF00015">
    <property type="entry name" value="MCPsignal"/>
    <property type="match status" value="1"/>
</dbReference>
<evidence type="ECO:0000256" key="3">
    <source>
        <dbReference type="PROSITE-ProRule" id="PRU00284"/>
    </source>
</evidence>
<dbReference type="SUPFAM" id="SSF58104">
    <property type="entry name" value="Methyl-accepting chemotaxis protein (MCP) signaling domain"/>
    <property type="match status" value="1"/>
</dbReference>
<dbReference type="OrthoDB" id="1112389at2"/>
<evidence type="ECO:0000313" key="7">
    <source>
        <dbReference type="EMBL" id="SMO92559.1"/>
    </source>
</evidence>
<feature type="transmembrane region" description="Helical" evidence="4">
    <location>
        <begin position="6"/>
        <end position="28"/>
    </location>
</feature>
<dbReference type="GO" id="GO:0004888">
    <property type="term" value="F:transmembrane signaling receptor activity"/>
    <property type="evidence" value="ECO:0007669"/>
    <property type="project" value="TreeGrafter"/>
</dbReference>
<keyword evidence="1" id="KW-0145">Chemotaxis</keyword>
<evidence type="ECO:0000256" key="1">
    <source>
        <dbReference type="ARBA" id="ARBA00022500"/>
    </source>
</evidence>
<evidence type="ECO:0000313" key="8">
    <source>
        <dbReference type="Proteomes" id="UP000319040"/>
    </source>
</evidence>
<dbReference type="CDD" id="cd06225">
    <property type="entry name" value="HAMP"/>
    <property type="match status" value="1"/>
</dbReference>
<keyword evidence="4" id="KW-0472">Membrane</keyword>
<dbReference type="GO" id="GO:0006935">
    <property type="term" value="P:chemotaxis"/>
    <property type="evidence" value="ECO:0007669"/>
    <property type="project" value="UniProtKB-KW"/>
</dbReference>
<dbReference type="PANTHER" id="PTHR43531:SF11">
    <property type="entry name" value="METHYL-ACCEPTING CHEMOTAXIS PROTEIN 3"/>
    <property type="match status" value="1"/>
</dbReference>
<keyword evidence="3" id="KW-0807">Transducer</keyword>
<keyword evidence="4" id="KW-1133">Transmembrane helix</keyword>
<dbReference type="Proteomes" id="UP000319040">
    <property type="component" value="Unassembled WGS sequence"/>
</dbReference>
<dbReference type="GO" id="GO:0007165">
    <property type="term" value="P:signal transduction"/>
    <property type="evidence" value="ECO:0007669"/>
    <property type="project" value="UniProtKB-KW"/>
</dbReference>
<evidence type="ECO:0000256" key="2">
    <source>
        <dbReference type="ARBA" id="ARBA00029447"/>
    </source>
</evidence>
<evidence type="ECO:0000256" key="4">
    <source>
        <dbReference type="SAM" id="Phobius"/>
    </source>
</evidence>
<proteinExistence type="inferred from homology"/>
<feature type="domain" description="HAMP" evidence="6">
    <location>
        <begin position="351"/>
        <end position="390"/>
    </location>
</feature>
<dbReference type="EMBL" id="FXTB01000016">
    <property type="protein sequence ID" value="SMO92559.1"/>
    <property type="molecule type" value="Genomic_DNA"/>
</dbReference>
<feature type="transmembrane region" description="Helical" evidence="4">
    <location>
        <begin position="314"/>
        <end position="337"/>
    </location>
</feature>
<dbReference type="PROSITE" id="PS50885">
    <property type="entry name" value="HAMP"/>
    <property type="match status" value="1"/>
</dbReference>
<dbReference type="InterPro" id="IPR003660">
    <property type="entry name" value="HAMP_dom"/>
</dbReference>
<dbReference type="InterPro" id="IPR051310">
    <property type="entry name" value="MCP_chemotaxis"/>
</dbReference>
<dbReference type="PANTHER" id="PTHR43531">
    <property type="entry name" value="PROTEIN ICFG"/>
    <property type="match status" value="1"/>
</dbReference>
<protein>
    <submittedName>
        <fullName evidence="7">Methyl-accepting chemotaxis protein</fullName>
    </submittedName>
</protein>
<dbReference type="PROSITE" id="PS50111">
    <property type="entry name" value="CHEMOTAXIS_TRANSDUC_2"/>
    <property type="match status" value="1"/>
</dbReference>
<dbReference type="AlphaFoldDB" id="A0A521F8M5"/>
<accession>A0A521F8M5</accession>
<comment type="similarity">
    <text evidence="2">Belongs to the methyl-accepting chemotaxis (MCP) protein family.</text>
</comment>
<gene>
    <name evidence="7" type="ORF">SAMN06265379_1163</name>
</gene>
<dbReference type="GO" id="GO:0005886">
    <property type="term" value="C:plasma membrane"/>
    <property type="evidence" value="ECO:0007669"/>
    <property type="project" value="TreeGrafter"/>
</dbReference>
<evidence type="ECO:0000259" key="6">
    <source>
        <dbReference type="PROSITE" id="PS50885"/>
    </source>
</evidence>
<reference evidence="7 8" key="1">
    <citation type="submission" date="2017-05" db="EMBL/GenBank/DDBJ databases">
        <authorList>
            <person name="Varghese N."/>
            <person name="Submissions S."/>
        </authorList>
    </citation>
    <scope>NUCLEOTIDE SEQUENCE [LARGE SCALE GENOMIC DNA]</scope>
    <source>
        <strain evidence="7 8">DSM 27040</strain>
    </source>
</reference>
<dbReference type="InterPro" id="IPR004089">
    <property type="entry name" value="MCPsignal_dom"/>
</dbReference>
<feature type="domain" description="Methyl-accepting transducer" evidence="5">
    <location>
        <begin position="395"/>
        <end position="610"/>
    </location>
</feature>